<organism evidence="3">
    <name type="scientific">Tanacetum cinerariifolium</name>
    <name type="common">Dalmatian daisy</name>
    <name type="synonym">Chrysanthemum cinerariifolium</name>
    <dbReference type="NCBI Taxonomy" id="118510"/>
    <lineage>
        <taxon>Eukaryota</taxon>
        <taxon>Viridiplantae</taxon>
        <taxon>Streptophyta</taxon>
        <taxon>Embryophyta</taxon>
        <taxon>Tracheophyta</taxon>
        <taxon>Spermatophyta</taxon>
        <taxon>Magnoliopsida</taxon>
        <taxon>eudicotyledons</taxon>
        <taxon>Gunneridae</taxon>
        <taxon>Pentapetalae</taxon>
        <taxon>asterids</taxon>
        <taxon>campanulids</taxon>
        <taxon>Asterales</taxon>
        <taxon>Asteraceae</taxon>
        <taxon>Asteroideae</taxon>
        <taxon>Anthemideae</taxon>
        <taxon>Anthemidinae</taxon>
        <taxon>Tanacetum</taxon>
    </lineage>
</organism>
<evidence type="ECO:0000256" key="2">
    <source>
        <dbReference type="ARBA" id="ARBA00022737"/>
    </source>
</evidence>
<dbReference type="GO" id="GO:0030234">
    <property type="term" value="F:enzyme regulator activity"/>
    <property type="evidence" value="ECO:0007669"/>
    <property type="project" value="TreeGrafter"/>
</dbReference>
<evidence type="ECO:0000313" key="3">
    <source>
        <dbReference type="EMBL" id="GEU92761.1"/>
    </source>
</evidence>
<keyword evidence="2" id="KW-0677">Repeat</keyword>
<dbReference type="AlphaFoldDB" id="A0A6L2P2L7"/>
<evidence type="ECO:0000256" key="1">
    <source>
        <dbReference type="ARBA" id="ARBA00022441"/>
    </source>
</evidence>
<reference evidence="3" key="1">
    <citation type="journal article" date="2019" name="Sci. Rep.">
        <title>Draft genome of Tanacetum cinerariifolium, the natural source of mosquito coil.</title>
        <authorList>
            <person name="Yamashiro T."/>
            <person name="Shiraishi A."/>
            <person name="Satake H."/>
            <person name="Nakayama K."/>
        </authorList>
    </citation>
    <scope>NUCLEOTIDE SEQUENCE</scope>
</reference>
<gene>
    <name evidence="3" type="ORF">Tci_064739</name>
</gene>
<dbReference type="PANTHER" id="PTHR47435:SF4">
    <property type="entry name" value="KELCH REPEAT PROTEIN (AFU_ORTHOLOGUE AFUA_5G12780)"/>
    <property type="match status" value="1"/>
</dbReference>
<name>A0A6L2P2L7_TANCI</name>
<dbReference type="EMBL" id="BKCJ010010704">
    <property type="protein sequence ID" value="GEU92761.1"/>
    <property type="molecule type" value="Genomic_DNA"/>
</dbReference>
<dbReference type="PANTHER" id="PTHR47435">
    <property type="entry name" value="KELCH REPEAT PROTEIN (AFU_ORTHOLOGUE AFUA_5G12780)"/>
    <property type="match status" value="1"/>
</dbReference>
<dbReference type="GO" id="GO:0005829">
    <property type="term" value="C:cytosol"/>
    <property type="evidence" value="ECO:0007669"/>
    <property type="project" value="TreeGrafter"/>
</dbReference>
<sequence length="93" mass="9997">MTTLTDKAILSGADNRPAMLEKELKYTFACGGEIESSDLGHTSAGRFTHDVYVLDTEKLVWKLVEDGSGGVDHPGPHGWCAFSSGKRDGKEGL</sequence>
<comment type="caution">
    <text evidence="3">The sequence shown here is derived from an EMBL/GenBank/DDBJ whole genome shotgun (WGS) entry which is preliminary data.</text>
</comment>
<protein>
    <submittedName>
        <fullName evidence="3">Nitrile-specifier protein 5-like</fullName>
    </submittedName>
</protein>
<dbReference type="GO" id="GO:0080028">
    <property type="term" value="P:nitrile biosynthetic process"/>
    <property type="evidence" value="ECO:0007669"/>
    <property type="project" value="TreeGrafter"/>
</dbReference>
<accession>A0A6L2P2L7</accession>
<keyword evidence="1" id="KW-0880">Kelch repeat</keyword>
<proteinExistence type="predicted"/>
<dbReference type="GO" id="GO:0005634">
    <property type="term" value="C:nucleus"/>
    <property type="evidence" value="ECO:0007669"/>
    <property type="project" value="TreeGrafter"/>
</dbReference>